<reference evidence="1" key="1">
    <citation type="submission" date="2018-05" db="EMBL/GenBank/DDBJ databases">
        <authorList>
            <person name="Lanie J.A."/>
            <person name="Ng W.-L."/>
            <person name="Kazmierczak K.M."/>
            <person name="Andrzejewski T.M."/>
            <person name="Davidsen T.M."/>
            <person name="Wayne K.J."/>
            <person name="Tettelin H."/>
            <person name="Glass J.I."/>
            <person name="Rusch D."/>
            <person name="Podicherti R."/>
            <person name="Tsui H.-C.T."/>
            <person name="Winkler M.E."/>
        </authorList>
    </citation>
    <scope>NUCLEOTIDE SEQUENCE</scope>
</reference>
<dbReference type="AlphaFoldDB" id="A0A381QDE8"/>
<organism evidence="1">
    <name type="scientific">marine metagenome</name>
    <dbReference type="NCBI Taxonomy" id="408172"/>
    <lineage>
        <taxon>unclassified sequences</taxon>
        <taxon>metagenomes</taxon>
        <taxon>ecological metagenomes</taxon>
    </lineage>
</organism>
<name>A0A381QDE8_9ZZZZ</name>
<protein>
    <submittedName>
        <fullName evidence="1">Uncharacterized protein</fullName>
    </submittedName>
</protein>
<accession>A0A381QDE8</accession>
<dbReference type="EMBL" id="UINC01001295">
    <property type="protein sequence ID" value="SUZ76904.1"/>
    <property type="molecule type" value="Genomic_DNA"/>
</dbReference>
<sequence length="63" mass="6678">MAVLVGPGKHMARTYRDGAKRTTGQRCEPCPTLVPGTDSHPDIHYFGDPAVVISVVVGAEESV</sequence>
<proteinExistence type="predicted"/>
<evidence type="ECO:0000313" key="1">
    <source>
        <dbReference type="EMBL" id="SUZ76904.1"/>
    </source>
</evidence>
<gene>
    <name evidence="1" type="ORF">METZ01_LOCUS29758</name>
</gene>